<dbReference type="PANTHER" id="PTHR13304">
    <property type="entry name" value="GLYCOSYLPHOSPHATIDYLINOSITOL ANCHOR ATTACHMENT 1 PROTEIN"/>
    <property type="match status" value="1"/>
</dbReference>
<feature type="transmembrane region" description="Helical" evidence="1">
    <location>
        <begin position="12"/>
        <end position="32"/>
    </location>
</feature>
<organism evidence="2 3">
    <name type="scientific">Albugo candida</name>
    <dbReference type="NCBI Taxonomy" id="65357"/>
    <lineage>
        <taxon>Eukaryota</taxon>
        <taxon>Sar</taxon>
        <taxon>Stramenopiles</taxon>
        <taxon>Oomycota</taxon>
        <taxon>Peronosporomycetes</taxon>
        <taxon>Albuginales</taxon>
        <taxon>Albuginaceae</taxon>
        <taxon>Albugo</taxon>
    </lineage>
</organism>
<dbReference type="AlphaFoldDB" id="A0A024GSG0"/>
<sequence>MLYKSSHGGSYLGARPTCFITALICVIAYSLSRFCVQPREIMYPIGEARTNFGPIKYIIRITCQLTKNPMTQAAKSNESVHNRWPTYLCWAIYILGIVWFLLHPIVTISTGQLQCRKTYISENELLIESIEAQIGSTETQSVFASQQTYPNSSLQNPLSDQIIKNWLIEQLEAIPKVSAFTHNFEGNGQTCSHCTNVYGILRASPLADNKEAIAIIAHSPRNLEDLNHAFSSVTVGLGLLRYLSKVKWLAKDIILLISDDGPTQGSNGYSPGTHAWLEAYYSDPILNTDTLVMRAGVIRAAINLEVTTQTESQPSFSLLVTGDNGQLPNLDLINVAVLALQKNGIFPSMSRCHIFDSTKTEQECSDILDTAFNKLHSFVGLIDSFPFSSHSTDNIKSFVGEYLIKLRGMLRFMVSLTTGPTGSHAAFISYNIDSITTAMNIPKRERSAPDAQHKNFLEASLQGLELIIRALSNLEEKLHQSFYLYLLPTPQTFVSVGEYIYPLLMLCAPLVLQIARISIKTNGLRMAYAFISFIVVEVFGLGLLYLSSHLMFASVWLFVFCAVFECIACFFVLHIRSQPQLAGCRGQSAWRKRLDSFESRIRKSVSGEVSTKNDQELTETCDEGWNALKFIVMILLVYGHCMLGFINYSMAWFCAFSMAIFALIRPHAVASFRLKCILALWLLLASPSIMLWLLSNHIQQSINWLVIFYVCALYFPVHVLSVVIFFFPASVTSEQI</sequence>
<dbReference type="PANTHER" id="PTHR13304:SF0">
    <property type="entry name" value="GLYCOSYLPHOSPHATIDYLINOSITOL ANCHOR ATTACHMENT 1 PROTEIN"/>
    <property type="match status" value="1"/>
</dbReference>
<dbReference type="OrthoDB" id="445301at2759"/>
<feature type="transmembrane region" description="Helical" evidence="1">
    <location>
        <begin position="499"/>
        <end position="519"/>
    </location>
</feature>
<keyword evidence="1" id="KW-1133">Transmembrane helix</keyword>
<name>A0A024GSG0_9STRA</name>
<protein>
    <submittedName>
        <fullName evidence="2">Uncharacterized protein</fullName>
    </submittedName>
</protein>
<keyword evidence="1" id="KW-0812">Transmembrane</keyword>
<dbReference type="Proteomes" id="UP000053237">
    <property type="component" value="Unassembled WGS sequence"/>
</dbReference>
<feature type="transmembrane region" description="Helical" evidence="1">
    <location>
        <begin position="670"/>
        <end position="694"/>
    </location>
</feature>
<evidence type="ECO:0000313" key="2">
    <source>
        <dbReference type="EMBL" id="CCI49472.1"/>
    </source>
</evidence>
<keyword evidence="1" id="KW-0472">Membrane</keyword>
<evidence type="ECO:0000256" key="1">
    <source>
        <dbReference type="SAM" id="Phobius"/>
    </source>
</evidence>
<accession>A0A024GSG0</accession>
<keyword evidence="3" id="KW-1185">Reference proteome</keyword>
<dbReference type="STRING" id="65357.A0A024GSG0"/>
<dbReference type="GO" id="GO:0042765">
    <property type="term" value="C:GPI-anchor transamidase complex"/>
    <property type="evidence" value="ECO:0007669"/>
    <property type="project" value="InterPro"/>
</dbReference>
<gene>
    <name evidence="2" type="ORF">BN9_108070</name>
</gene>
<feature type="transmembrane region" description="Helical" evidence="1">
    <location>
        <begin position="706"/>
        <end position="727"/>
    </location>
</feature>
<dbReference type="InterPro" id="IPR007246">
    <property type="entry name" value="Gaa1"/>
</dbReference>
<reference evidence="2 3" key="1">
    <citation type="submission" date="2012-05" db="EMBL/GenBank/DDBJ databases">
        <title>Recombination and specialization in a pathogen metapopulation.</title>
        <authorList>
            <person name="Gardiner A."/>
            <person name="Kemen E."/>
            <person name="Schultz-Larsen T."/>
            <person name="MacLean D."/>
            <person name="Van Oosterhout C."/>
            <person name="Jones J.D.G."/>
        </authorList>
    </citation>
    <scope>NUCLEOTIDE SEQUENCE [LARGE SCALE GENOMIC DNA]</scope>
    <source>
        <strain evidence="2 3">Ac Nc2</strain>
    </source>
</reference>
<evidence type="ECO:0000313" key="3">
    <source>
        <dbReference type="Proteomes" id="UP000053237"/>
    </source>
</evidence>
<comment type="caution">
    <text evidence="2">The sequence shown here is derived from an EMBL/GenBank/DDBJ whole genome shotgun (WGS) entry which is preliminary data.</text>
</comment>
<dbReference type="Pfam" id="PF04114">
    <property type="entry name" value="Gaa1"/>
    <property type="match status" value="1"/>
</dbReference>
<proteinExistence type="predicted"/>
<feature type="transmembrane region" description="Helical" evidence="1">
    <location>
        <begin position="87"/>
        <end position="106"/>
    </location>
</feature>
<dbReference type="InParanoid" id="A0A024GSG0"/>
<dbReference type="GO" id="GO:0016255">
    <property type="term" value="P:attachment of GPI anchor to protein"/>
    <property type="evidence" value="ECO:0007669"/>
    <property type="project" value="TreeGrafter"/>
</dbReference>
<dbReference type="EMBL" id="CAIX01000302">
    <property type="protein sequence ID" value="CCI49472.1"/>
    <property type="molecule type" value="Genomic_DNA"/>
</dbReference>
<feature type="transmembrane region" description="Helical" evidence="1">
    <location>
        <begin position="635"/>
        <end position="664"/>
    </location>
</feature>
<feature type="transmembrane region" description="Helical" evidence="1">
    <location>
        <begin position="552"/>
        <end position="573"/>
    </location>
</feature>
<feature type="transmembrane region" description="Helical" evidence="1">
    <location>
        <begin position="526"/>
        <end position="546"/>
    </location>
</feature>